<dbReference type="InterPro" id="IPR007026">
    <property type="entry name" value="CC_domain"/>
</dbReference>
<dbReference type="PANTHER" id="PTHR34150">
    <property type="entry name" value="PROTEIN CBG08832-RELATED"/>
    <property type="match status" value="1"/>
</dbReference>
<proteinExistence type="predicted"/>
<reference evidence="3" key="3">
    <citation type="submission" date="2024-02" db="UniProtKB">
        <authorList>
            <consortium name="WormBaseParasite"/>
        </authorList>
    </citation>
    <scope>IDENTIFICATION</scope>
    <source>
        <strain evidence="3">pt0022</strain>
    </source>
</reference>
<protein>
    <recommendedName>
        <fullName evidence="1">CC domain-containing protein</fullName>
    </recommendedName>
</protein>
<dbReference type="InterPro" id="IPR006150">
    <property type="entry name" value="Cys_repeat_1"/>
</dbReference>
<dbReference type="SMART" id="SM00289">
    <property type="entry name" value="WR1"/>
    <property type="match status" value="6"/>
</dbReference>
<organism evidence="2 3">
    <name type="scientific">Wuchereria bancrofti</name>
    <dbReference type="NCBI Taxonomy" id="6293"/>
    <lineage>
        <taxon>Eukaryota</taxon>
        <taxon>Metazoa</taxon>
        <taxon>Ecdysozoa</taxon>
        <taxon>Nematoda</taxon>
        <taxon>Chromadorea</taxon>
        <taxon>Rhabditida</taxon>
        <taxon>Spirurina</taxon>
        <taxon>Spiruromorpha</taxon>
        <taxon>Filarioidea</taxon>
        <taxon>Onchocercidae</taxon>
        <taxon>Wuchereria</taxon>
    </lineage>
</organism>
<dbReference type="Proteomes" id="UP000093561">
    <property type="component" value="Unassembled WGS sequence"/>
</dbReference>
<dbReference type="WBParaSite" id="mrna-Wban_09898">
    <property type="protein sequence ID" value="mrna-Wban_09898"/>
    <property type="gene ID" value="Wban_09898"/>
</dbReference>
<accession>A0AAF5Q5B6</accession>
<name>A0AAF5Q5B6_WUCBA</name>
<reference evidence="2" key="2">
    <citation type="journal article" date="2016" name="Mol. Ecol.">
        <title>Population genomics of the filarial nematode parasite Wuchereria bancrofti from mosquitoes.</title>
        <authorList>
            <person name="Small S.T."/>
            <person name="Reimer L.J."/>
            <person name="Tisch D.J."/>
            <person name="King C.L."/>
            <person name="Christensen B.M."/>
            <person name="Siba P.M."/>
            <person name="Kazura J.W."/>
            <person name="Serre D."/>
            <person name="Zimmerman P.A."/>
        </authorList>
    </citation>
    <scope>NUCLEOTIDE SEQUENCE</scope>
    <source>
        <strain evidence="2">pt0022</strain>
    </source>
</reference>
<dbReference type="AlphaFoldDB" id="A0AAF5Q5B6"/>
<evidence type="ECO:0000313" key="2">
    <source>
        <dbReference type="Proteomes" id="UP000093561"/>
    </source>
</evidence>
<dbReference type="Pfam" id="PF04942">
    <property type="entry name" value="CC"/>
    <property type="match status" value="1"/>
</dbReference>
<feature type="domain" description="CC" evidence="1">
    <location>
        <begin position="396"/>
        <end position="426"/>
    </location>
</feature>
<dbReference type="PANTHER" id="PTHR34150:SF7">
    <property type="entry name" value="PROTEIN CBG10108"/>
    <property type="match status" value="1"/>
</dbReference>
<evidence type="ECO:0000259" key="1">
    <source>
        <dbReference type="Pfam" id="PF04942"/>
    </source>
</evidence>
<reference evidence="2" key="1">
    <citation type="submission" date="2015-03" db="EMBL/GenBank/DDBJ databases">
        <title>Wuchereria bancrofti Genome Sequencing Papua New Guinea Strain.</title>
        <authorList>
            <person name="Small S.T."/>
            <person name="Serre D."/>
            <person name="Zimmerman P.A."/>
        </authorList>
    </citation>
    <scope>NUCLEOTIDE SEQUENCE [LARGE SCALE GENOMIC DNA]</scope>
    <source>
        <strain evidence="2">pt0022</strain>
    </source>
</reference>
<evidence type="ECO:0000313" key="3">
    <source>
        <dbReference type="WBParaSite" id="mrna-Wban_09898"/>
    </source>
</evidence>
<sequence>MQYSVVYFNFLIFTISNLFHVIYTQQLTPIIGGKCDINSSDVPIGGGGTQFFLKCEQSLQSESGKGVWVVKSRTLSTTTSTTSQANSPTISVIATLPVENKQQSYQSLKSNNIICVEDKSAQSGDPCSVSSVCLQQEQGQLSSNYLQCDQSTNQWMKKSCLDGQMFSFEHQTCIISNISALKQSRLGTRHYGQSVPNSFGGIACSFTQCSQNNPCHRGTCNNGYCCTSSNGVIYTTLSPYHQQSLQTNQFPFSISHQMQPAHNPTAFNGCANGGSPVGTCINMRCARGYFCSPGNICCPSNDFGTVIGSTANPMKNPFLCTDGTQAAGACILGQCGSSFTCMNGLCCNITNNTPRCLDGSASVGACMFGQCGAGFVCTTGNLCCLTNTISNIIPGTCPNNAASIGTCINGLCPTGYTCINGQCCPQTDKTFRCSNLNYALGPCVAGQCPDGGFQCDITINSCCPVTDPVGPCIEPGDQCPAGNRCFKEGLSPLCYRECDGRGTVFGPPVDGACPTGTTLIFGSCCTLKTRLHNPIQSSFFSERHADFYSWPTTSGIKLCPDNTGAISACINGQCGHGYQCYNNVCCLPQYNNVILPLSLAALRPIGGSCEFTQQCVNSMEGLSICELGICRCLPGTQVNGFSCIKRFSISLNDAGQSSMNGTSVDESDAVVTGS</sequence>